<keyword evidence="7" id="KW-1185">Reference proteome</keyword>
<name>A0A834XZR9_APHGI</name>
<keyword evidence="3" id="KW-0813">Transport</keyword>
<evidence type="ECO:0008006" key="8">
    <source>
        <dbReference type="Google" id="ProtNLM"/>
    </source>
</evidence>
<protein>
    <recommendedName>
        <fullName evidence="8">Golgi to ER traffic protein 4 homolog</fullName>
    </recommendedName>
</protein>
<dbReference type="Proteomes" id="UP000639338">
    <property type="component" value="Unassembled WGS sequence"/>
</dbReference>
<dbReference type="InterPro" id="IPR007317">
    <property type="entry name" value="GET4"/>
</dbReference>
<feature type="compositionally biased region" description="Polar residues" evidence="5">
    <location>
        <begin position="313"/>
        <end position="330"/>
    </location>
</feature>
<comment type="subcellular location">
    <subcellularLocation>
        <location evidence="1">Cytoplasm</location>
        <location evidence="1">Cytosol</location>
    </subcellularLocation>
</comment>
<evidence type="ECO:0000313" key="6">
    <source>
        <dbReference type="EMBL" id="KAF7994194.1"/>
    </source>
</evidence>
<accession>A0A834XZR9</accession>
<evidence type="ECO:0000256" key="3">
    <source>
        <dbReference type="ARBA" id="ARBA00022448"/>
    </source>
</evidence>
<dbReference type="InterPro" id="IPR011990">
    <property type="entry name" value="TPR-like_helical_dom_sf"/>
</dbReference>
<feature type="region of interest" description="Disordered" evidence="5">
    <location>
        <begin position="301"/>
        <end position="330"/>
    </location>
</feature>
<dbReference type="PANTHER" id="PTHR12875:SF0">
    <property type="entry name" value="GOLGI TO ER TRAFFIC PROTEIN 4 HOMOLOG"/>
    <property type="match status" value="1"/>
</dbReference>
<evidence type="ECO:0000256" key="4">
    <source>
        <dbReference type="ARBA" id="ARBA00022490"/>
    </source>
</evidence>
<dbReference type="FunFam" id="1.25.40.10:FF:000060">
    <property type="entry name" value="Golgi to ER traffic protein 4 homolog"/>
    <property type="match status" value="1"/>
</dbReference>
<dbReference type="Pfam" id="PF04190">
    <property type="entry name" value="GET4"/>
    <property type="match status" value="1"/>
</dbReference>
<evidence type="ECO:0000256" key="2">
    <source>
        <dbReference type="ARBA" id="ARBA00005351"/>
    </source>
</evidence>
<comment type="similarity">
    <text evidence="2">Belongs to the GET4 family.</text>
</comment>
<evidence type="ECO:0000313" key="7">
    <source>
        <dbReference type="Proteomes" id="UP000639338"/>
    </source>
</evidence>
<gene>
    <name evidence="6" type="ORF">HCN44_011463</name>
</gene>
<keyword evidence="4" id="KW-0963">Cytoplasm</keyword>
<reference evidence="6 7" key="1">
    <citation type="submission" date="2020-08" db="EMBL/GenBank/DDBJ databases">
        <title>Aphidius gifuensis genome sequencing and assembly.</title>
        <authorList>
            <person name="Du Z."/>
        </authorList>
    </citation>
    <scope>NUCLEOTIDE SEQUENCE [LARGE SCALE GENOMIC DNA]</scope>
    <source>
        <strain evidence="6">YNYX2018</strain>
        <tissue evidence="6">Adults</tissue>
    </source>
</reference>
<dbReference type="EMBL" id="JACMRX010000003">
    <property type="protein sequence ID" value="KAF7994194.1"/>
    <property type="molecule type" value="Genomic_DNA"/>
</dbReference>
<proteinExistence type="inferred from homology"/>
<evidence type="ECO:0000256" key="5">
    <source>
        <dbReference type="SAM" id="MobiDB-lite"/>
    </source>
</evidence>
<dbReference type="GO" id="GO:0045048">
    <property type="term" value="P:protein insertion into ER membrane"/>
    <property type="evidence" value="ECO:0007669"/>
    <property type="project" value="InterPro"/>
</dbReference>
<dbReference type="AlphaFoldDB" id="A0A834XZR9"/>
<dbReference type="GO" id="GO:0071818">
    <property type="term" value="C:BAT3 complex"/>
    <property type="evidence" value="ECO:0007669"/>
    <property type="project" value="TreeGrafter"/>
</dbReference>
<sequence>MASRVNHGIQRVLGKLEASLNSGNYYEAHQMYRTLYFRYLSQKRYEDLLDLLYDGAVLLLQHDQHESGADLGILFVDVLNKSEQETGILLSYNFVKITNMFNLMKAGSPERDTFLNNALRWSSKNNNSKCGHPDLHKMIAQIFWKEKNYVMARQHFVYSHDGVGCASMLAELHQLRGYSNEIDLFITQVVLQYLCLQNLKTAQEVFDSYTSVHPKIQIGPPYLLPLLNFIHFLLKSIQLSSLSKYQVLCQQYQLSLNRDPSFRMYLDKIAQLYFDAPPPTSRPRRQGLFGNLLQSFFNGLDDGDSDTDDQSSIRQNSNTASTSQATQELD</sequence>
<comment type="caution">
    <text evidence="6">The sequence shown here is derived from an EMBL/GenBank/DDBJ whole genome shotgun (WGS) entry which is preliminary data.</text>
</comment>
<evidence type="ECO:0000256" key="1">
    <source>
        <dbReference type="ARBA" id="ARBA00004514"/>
    </source>
</evidence>
<dbReference type="Gene3D" id="1.25.40.10">
    <property type="entry name" value="Tetratricopeptide repeat domain"/>
    <property type="match status" value="1"/>
</dbReference>
<organism evidence="6 7">
    <name type="scientific">Aphidius gifuensis</name>
    <name type="common">Parasitoid wasp</name>
    <dbReference type="NCBI Taxonomy" id="684658"/>
    <lineage>
        <taxon>Eukaryota</taxon>
        <taxon>Metazoa</taxon>
        <taxon>Ecdysozoa</taxon>
        <taxon>Arthropoda</taxon>
        <taxon>Hexapoda</taxon>
        <taxon>Insecta</taxon>
        <taxon>Pterygota</taxon>
        <taxon>Neoptera</taxon>
        <taxon>Endopterygota</taxon>
        <taxon>Hymenoptera</taxon>
        <taxon>Apocrita</taxon>
        <taxon>Ichneumonoidea</taxon>
        <taxon>Braconidae</taxon>
        <taxon>Aphidiinae</taxon>
        <taxon>Aphidius</taxon>
    </lineage>
</organism>
<dbReference type="PANTHER" id="PTHR12875">
    <property type="entry name" value="GOLGI TO ER TRAFFIC PROTEIN 4 HOMOLOG"/>
    <property type="match status" value="1"/>
</dbReference>
<dbReference type="OrthoDB" id="10252405at2759"/>